<dbReference type="PANTHER" id="PTHR43782">
    <property type="entry name" value="ARGINASE"/>
    <property type="match status" value="1"/>
</dbReference>
<comment type="caution">
    <text evidence="5">The sequence shown here is derived from an EMBL/GenBank/DDBJ whole genome shotgun (WGS) entry which is preliminary data.</text>
</comment>
<keyword evidence="6" id="KW-1185">Reference proteome</keyword>
<keyword evidence="2" id="KW-0378">Hydrolase</keyword>
<sequence length="297" mass="30917">MVVLWDVIGAPSSAGAHTPGVEQAPAALREAGLVELLRQAVEVDDTGDVRPFRWRPDPARPDGQNAAEVRRVATDVAHRVEASVRRGRAPLVLGGDCTVTLGLVAGHERAGSPVALVYVDGGPDLYTPLTRQNGNLDAMGLAHLLGLPGTLPEVAAVGGVVPLLTPERVVVYGDSLPPGDHEYDLVAALGIAYVPASEVHDDPVAAAQRARAAAEAAAGSFVVHFDVDVLNFVEAPLADVPEPAGLTLEEASTTLATLVASPRFAGLSVTEINPDHLPDTELLPRFARILARALTAD</sequence>
<dbReference type="Gene3D" id="3.40.800.10">
    <property type="entry name" value="Ureohydrolase domain"/>
    <property type="match status" value="1"/>
</dbReference>
<keyword evidence="3" id="KW-0464">Manganese</keyword>
<organism evidence="5 6">
    <name type="scientific">Micromonospora andamanensis</name>
    <dbReference type="NCBI Taxonomy" id="1287068"/>
    <lineage>
        <taxon>Bacteria</taxon>
        <taxon>Bacillati</taxon>
        <taxon>Actinomycetota</taxon>
        <taxon>Actinomycetes</taxon>
        <taxon>Micromonosporales</taxon>
        <taxon>Micromonosporaceae</taxon>
        <taxon>Micromonospora</taxon>
    </lineage>
</organism>
<reference evidence="5 6" key="1">
    <citation type="submission" date="2021-01" db="EMBL/GenBank/DDBJ databases">
        <title>Whole genome shotgun sequence of Verrucosispora andamanensis NBRC 109075.</title>
        <authorList>
            <person name="Komaki H."/>
            <person name="Tamura T."/>
        </authorList>
    </citation>
    <scope>NUCLEOTIDE SEQUENCE [LARGE SCALE GENOMIC DNA]</scope>
    <source>
        <strain evidence="5 6">NBRC 109075</strain>
    </source>
</reference>
<evidence type="ECO:0000313" key="5">
    <source>
        <dbReference type="EMBL" id="GIJ10535.1"/>
    </source>
</evidence>
<dbReference type="PIRSF" id="PIRSF036979">
    <property type="entry name" value="Arginase"/>
    <property type="match status" value="1"/>
</dbReference>
<dbReference type="InterPro" id="IPR023696">
    <property type="entry name" value="Ureohydrolase_dom_sf"/>
</dbReference>
<dbReference type="PRINTS" id="PR00116">
    <property type="entry name" value="ARGINASE"/>
</dbReference>
<dbReference type="Proteomes" id="UP000647017">
    <property type="component" value="Unassembled WGS sequence"/>
</dbReference>
<gene>
    <name evidence="5" type="ORF">Van01_37490</name>
</gene>
<protein>
    <submittedName>
        <fullName evidence="5">Arginase</fullName>
    </submittedName>
</protein>
<dbReference type="PROSITE" id="PS51409">
    <property type="entry name" value="ARGINASE_2"/>
    <property type="match status" value="1"/>
</dbReference>
<dbReference type="RefSeq" id="WP_204008843.1">
    <property type="nucleotide sequence ID" value="NZ_BOOZ01000022.1"/>
</dbReference>
<keyword evidence="1" id="KW-0479">Metal-binding</keyword>
<dbReference type="SUPFAM" id="SSF52768">
    <property type="entry name" value="Arginase/deacetylase"/>
    <property type="match status" value="1"/>
</dbReference>
<dbReference type="PANTHER" id="PTHR43782:SF3">
    <property type="entry name" value="ARGINASE"/>
    <property type="match status" value="1"/>
</dbReference>
<evidence type="ECO:0000256" key="4">
    <source>
        <dbReference type="PROSITE-ProRule" id="PRU00742"/>
    </source>
</evidence>
<accession>A0ABQ4HY32</accession>
<evidence type="ECO:0000256" key="3">
    <source>
        <dbReference type="ARBA" id="ARBA00023211"/>
    </source>
</evidence>
<proteinExistence type="inferred from homology"/>
<evidence type="ECO:0000313" key="6">
    <source>
        <dbReference type="Proteomes" id="UP000647017"/>
    </source>
</evidence>
<evidence type="ECO:0000256" key="2">
    <source>
        <dbReference type="ARBA" id="ARBA00022801"/>
    </source>
</evidence>
<name>A0ABQ4HY32_9ACTN</name>
<dbReference type="InterPro" id="IPR006035">
    <property type="entry name" value="Ureohydrolase"/>
</dbReference>
<dbReference type="CDD" id="cd09999">
    <property type="entry name" value="Arginase-like_1"/>
    <property type="match status" value="1"/>
</dbReference>
<dbReference type="EMBL" id="BOOZ01000022">
    <property type="protein sequence ID" value="GIJ10535.1"/>
    <property type="molecule type" value="Genomic_DNA"/>
</dbReference>
<evidence type="ECO:0000256" key="1">
    <source>
        <dbReference type="ARBA" id="ARBA00022723"/>
    </source>
</evidence>
<comment type="similarity">
    <text evidence="4">Belongs to the arginase family.</text>
</comment>
<dbReference type="Pfam" id="PF00491">
    <property type="entry name" value="Arginase"/>
    <property type="match status" value="1"/>
</dbReference>